<evidence type="ECO:0000313" key="3">
    <source>
        <dbReference type="Proteomes" id="UP001241110"/>
    </source>
</evidence>
<name>A0AAE3UCX6_9BACT</name>
<dbReference type="Proteomes" id="UP001241110">
    <property type="component" value="Unassembled WGS sequence"/>
</dbReference>
<feature type="transmembrane region" description="Helical" evidence="1">
    <location>
        <begin position="130"/>
        <end position="153"/>
    </location>
</feature>
<feature type="transmembrane region" description="Helical" evidence="1">
    <location>
        <begin position="7"/>
        <end position="26"/>
    </location>
</feature>
<feature type="transmembrane region" description="Helical" evidence="1">
    <location>
        <begin position="32"/>
        <end position="49"/>
    </location>
</feature>
<accession>A0AAE3UCX6</accession>
<dbReference type="RefSeq" id="WP_313989200.1">
    <property type="nucleotide sequence ID" value="NZ_JASJOS010000025.1"/>
</dbReference>
<organism evidence="2 3">
    <name type="scientific">Xanthocytophaga flava</name>
    <dbReference type="NCBI Taxonomy" id="3048013"/>
    <lineage>
        <taxon>Bacteria</taxon>
        <taxon>Pseudomonadati</taxon>
        <taxon>Bacteroidota</taxon>
        <taxon>Cytophagia</taxon>
        <taxon>Cytophagales</taxon>
        <taxon>Rhodocytophagaceae</taxon>
        <taxon>Xanthocytophaga</taxon>
    </lineage>
</organism>
<feature type="transmembrane region" description="Helical" evidence="1">
    <location>
        <begin position="61"/>
        <end position="76"/>
    </location>
</feature>
<keyword evidence="1" id="KW-1133">Transmembrane helix</keyword>
<dbReference type="EMBL" id="JASJOS010000025">
    <property type="protein sequence ID" value="MDJ1485958.1"/>
    <property type="molecule type" value="Genomic_DNA"/>
</dbReference>
<protein>
    <submittedName>
        <fullName evidence="2">Uncharacterized protein</fullName>
    </submittedName>
</protein>
<dbReference type="AlphaFoldDB" id="A0AAE3UCX6"/>
<comment type="caution">
    <text evidence="2">The sequence shown here is derived from an EMBL/GenBank/DDBJ whole genome shotgun (WGS) entry which is preliminary data.</text>
</comment>
<gene>
    <name evidence="2" type="ORF">QNI16_36090</name>
</gene>
<feature type="transmembrane region" description="Helical" evidence="1">
    <location>
        <begin position="96"/>
        <end position="118"/>
    </location>
</feature>
<keyword evidence="1" id="KW-0472">Membrane</keyword>
<proteinExistence type="predicted"/>
<feature type="transmembrane region" description="Helical" evidence="1">
    <location>
        <begin position="159"/>
        <end position="179"/>
    </location>
</feature>
<evidence type="ECO:0000256" key="1">
    <source>
        <dbReference type="SAM" id="Phobius"/>
    </source>
</evidence>
<reference evidence="2" key="1">
    <citation type="submission" date="2023-05" db="EMBL/GenBank/DDBJ databases">
        <authorList>
            <person name="Zhang X."/>
        </authorList>
    </citation>
    <scope>NUCLEOTIDE SEQUENCE</scope>
    <source>
        <strain evidence="2">YF14B1</strain>
    </source>
</reference>
<keyword evidence="1" id="KW-0812">Transmembrane</keyword>
<sequence length="190" mass="21750">MAFRKDVLTIFAGLFFSLLVPVVGYYYLGGLYAILFLIGYGTGLIFWLVVPYKASWKSLKAPYWLTVFVFLLLHKVEENRMRFFEVVSSKITGGQVPQLSVGLVIGLLIIPIGLWLAVPFLMKRKHEFGYYSLWTLFTSMGITELAHFFLPFLTDEPYGYFPGMASVLVLAPCAWWGMWRLLKKDSVTHP</sequence>
<evidence type="ECO:0000313" key="2">
    <source>
        <dbReference type="EMBL" id="MDJ1485958.1"/>
    </source>
</evidence>